<feature type="chain" id="PRO_5045694015" evidence="1">
    <location>
        <begin position="31"/>
        <end position="171"/>
    </location>
</feature>
<gene>
    <name evidence="2" type="ORF">ACFSKW_13360</name>
</gene>
<protein>
    <submittedName>
        <fullName evidence="2">Uncharacterized protein</fullName>
    </submittedName>
</protein>
<keyword evidence="1" id="KW-0732">Signal</keyword>
<feature type="signal peptide" evidence="1">
    <location>
        <begin position="1"/>
        <end position="30"/>
    </location>
</feature>
<dbReference type="RefSeq" id="WP_379572521.1">
    <property type="nucleotide sequence ID" value="NZ_JBHUFV010000020.1"/>
</dbReference>
<evidence type="ECO:0000256" key="1">
    <source>
        <dbReference type="SAM" id="SignalP"/>
    </source>
</evidence>
<proteinExistence type="predicted"/>
<evidence type="ECO:0000313" key="3">
    <source>
        <dbReference type="Proteomes" id="UP001597368"/>
    </source>
</evidence>
<reference evidence="3" key="1">
    <citation type="journal article" date="2019" name="Int. J. Syst. Evol. Microbiol.">
        <title>The Global Catalogue of Microorganisms (GCM) 10K type strain sequencing project: providing services to taxonomists for standard genome sequencing and annotation.</title>
        <authorList>
            <consortium name="The Broad Institute Genomics Platform"/>
            <consortium name="The Broad Institute Genome Sequencing Center for Infectious Disease"/>
            <person name="Wu L."/>
            <person name="Ma J."/>
        </authorList>
    </citation>
    <scope>NUCLEOTIDE SEQUENCE [LARGE SCALE GENOMIC DNA]</scope>
    <source>
        <strain evidence="3">ICMP 6774ER</strain>
    </source>
</reference>
<comment type="caution">
    <text evidence="2">The sequence shown here is derived from an EMBL/GenBank/DDBJ whole genome shotgun (WGS) entry which is preliminary data.</text>
</comment>
<sequence length="171" mass="17813">MTHNRLGRSALVAALAGGMLLTGLAPAALAEPAGRAQDVLGPYGLGGVRLGMSAKDAKATGKVVQKRRAGACSGWDLKAHPSGRDRVGMWISKKAGVAMIFAPEGVKTPQGIGLGSTGKQLDKAYPKLKRAASGFPIVTVPGNPKAYYYFLLSKNKIYEMGLALADQDCTN</sequence>
<organism evidence="2 3">
    <name type="scientific">Nonomuraea mangrovi</name>
    <dbReference type="NCBI Taxonomy" id="2316207"/>
    <lineage>
        <taxon>Bacteria</taxon>
        <taxon>Bacillati</taxon>
        <taxon>Actinomycetota</taxon>
        <taxon>Actinomycetes</taxon>
        <taxon>Streptosporangiales</taxon>
        <taxon>Streptosporangiaceae</taxon>
        <taxon>Nonomuraea</taxon>
    </lineage>
</organism>
<dbReference type="EMBL" id="JBHUFV010000020">
    <property type="protein sequence ID" value="MFD1932464.1"/>
    <property type="molecule type" value="Genomic_DNA"/>
</dbReference>
<evidence type="ECO:0000313" key="2">
    <source>
        <dbReference type="EMBL" id="MFD1932464.1"/>
    </source>
</evidence>
<name>A0ABW4SU39_9ACTN</name>
<accession>A0ABW4SU39</accession>
<keyword evidence="3" id="KW-1185">Reference proteome</keyword>
<dbReference type="Proteomes" id="UP001597368">
    <property type="component" value="Unassembled WGS sequence"/>
</dbReference>